<keyword evidence="6 7" id="KW-0472">Membrane</keyword>
<keyword evidence="2 7" id="KW-1003">Cell membrane</keyword>
<feature type="transmembrane region" description="Helical" evidence="7">
    <location>
        <begin position="12"/>
        <end position="29"/>
    </location>
</feature>
<dbReference type="Pfam" id="PF01790">
    <property type="entry name" value="LGT"/>
    <property type="match status" value="1"/>
</dbReference>
<reference evidence="8" key="1">
    <citation type="submission" date="2020-02" db="EMBL/GenBank/DDBJ databases">
        <authorList>
            <person name="Meier V. D."/>
        </authorList>
    </citation>
    <scope>NUCLEOTIDE SEQUENCE</scope>
    <source>
        <strain evidence="8">AVDCRST_MAG86</strain>
    </source>
</reference>
<sequence>MIQLGPLALRWYGFLIALGVLIGSNWTLHEAKKRGLDTDKLLDMTLWLVIAGLIGARLVYVLTSPSAYFGPGGNPLSAFAIWQGGGSIHGGILGIFIAVWIYSRIYNLNMWSYLDVLTPVGALGVIGGRIGNFMNGSDTTGRVTGWPVGFTWPEPGTQTFGAVGRFIFGENLWANAPQVVVNGQPAYGPVHLTQGYGVVIGIILIFILLWAFRRSRAPGFVWWQFVLWYSVLRSVLEETFRNNPLSWNLYLSEGIDAPGIGVLTLTQLVSIPLILVSVYMLLTLNPDAPDKRDTLSRKARGR</sequence>
<evidence type="ECO:0000256" key="5">
    <source>
        <dbReference type="ARBA" id="ARBA00022989"/>
    </source>
</evidence>
<keyword evidence="3 7" id="KW-0808">Transferase</keyword>
<feature type="transmembrane region" description="Helical" evidence="7">
    <location>
        <begin position="195"/>
        <end position="212"/>
    </location>
</feature>
<comment type="pathway">
    <text evidence="7">Protein modification; lipoprotein biosynthesis (diacylglyceryl transfer).</text>
</comment>
<keyword evidence="5 7" id="KW-1133">Transmembrane helix</keyword>
<evidence type="ECO:0000313" key="8">
    <source>
        <dbReference type="EMBL" id="CAA9584527.1"/>
    </source>
</evidence>
<feature type="transmembrane region" description="Helical" evidence="7">
    <location>
        <begin position="80"/>
        <end position="101"/>
    </location>
</feature>
<feature type="transmembrane region" description="Helical" evidence="7">
    <location>
        <begin position="219"/>
        <end position="236"/>
    </location>
</feature>
<name>A0A6J4VQ41_9DEIN</name>
<dbReference type="HAMAP" id="MF_01147">
    <property type="entry name" value="Lgt"/>
    <property type="match status" value="1"/>
</dbReference>
<accession>A0A6J4VQ41</accession>
<evidence type="ECO:0000256" key="2">
    <source>
        <dbReference type="ARBA" id="ARBA00022475"/>
    </source>
</evidence>
<comment type="subcellular location">
    <subcellularLocation>
        <location evidence="7">Cell membrane</location>
        <topology evidence="7">Multi-pass membrane protein</topology>
    </subcellularLocation>
</comment>
<feature type="transmembrane region" description="Helical" evidence="7">
    <location>
        <begin position="41"/>
        <end position="60"/>
    </location>
</feature>
<feature type="transmembrane region" description="Helical" evidence="7">
    <location>
        <begin position="113"/>
        <end position="131"/>
    </location>
</feature>
<dbReference type="GO" id="GO:0005886">
    <property type="term" value="C:plasma membrane"/>
    <property type="evidence" value="ECO:0007669"/>
    <property type="project" value="UniProtKB-SubCell"/>
</dbReference>
<protein>
    <recommendedName>
        <fullName evidence="7">Phosphatidylglycerol--prolipoprotein diacylglyceryl transferase</fullName>
        <ecNumber evidence="7">2.5.1.145</ecNumber>
    </recommendedName>
</protein>
<dbReference type="GO" id="GO:0008961">
    <property type="term" value="F:phosphatidylglycerol-prolipoprotein diacylglyceryl transferase activity"/>
    <property type="evidence" value="ECO:0007669"/>
    <property type="project" value="UniProtKB-UniRule"/>
</dbReference>
<dbReference type="GO" id="GO:0042158">
    <property type="term" value="P:lipoprotein biosynthetic process"/>
    <property type="evidence" value="ECO:0007669"/>
    <property type="project" value="UniProtKB-UniRule"/>
</dbReference>
<dbReference type="EMBL" id="CADCWP010000298">
    <property type="protein sequence ID" value="CAA9584527.1"/>
    <property type="molecule type" value="Genomic_DNA"/>
</dbReference>
<gene>
    <name evidence="7" type="primary">lgt</name>
    <name evidence="8" type="ORF">AVDCRST_MAG86-3303</name>
</gene>
<dbReference type="InterPro" id="IPR001640">
    <property type="entry name" value="Lgt"/>
</dbReference>
<comment type="similarity">
    <text evidence="1 7">Belongs to the Lgt family.</text>
</comment>
<dbReference type="AlphaFoldDB" id="A0A6J4VQ41"/>
<dbReference type="EC" id="2.5.1.145" evidence="7"/>
<proteinExistence type="inferred from homology"/>
<dbReference type="PANTHER" id="PTHR30589:SF0">
    <property type="entry name" value="PHOSPHATIDYLGLYCEROL--PROLIPOPROTEIN DIACYLGLYCERYL TRANSFERASE"/>
    <property type="match status" value="1"/>
</dbReference>
<evidence type="ECO:0000256" key="4">
    <source>
        <dbReference type="ARBA" id="ARBA00022692"/>
    </source>
</evidence>
<feature type="transmembrane region" description="Helical" evidence="7">
    <location>
        <begin position="260"/>
        <end position="282"/>
    </location>
</feature>
<evidence type="ECO:0000256" key="6">
    <source>
        <dbReference type="ARBA" id="ARBA00023136"/>
    </source>
</evidence>
<evidence type="ECO:0000256" key="7">
    <source>
        <dbReference type="HAMAP-Rule" id="MF_01147"/>
    </source>
</evidence>
<feature type="binding site" evidence="7">
    <location>
        <position position="129"/>
    </location>
    <ligand>
        <name>a 1,2-diacyl-sn-glycero-3-phospho-(1'-sn-glycerol)</name>
        <dbReference type="ChEBI" id="CHEBI:64716"/>
    </ligand>
</feature>
<evidence type="ECO:0000256" key="3">
    <source>
        <dbReference type="ARBA" id="ARBA00022679"/>
    </source>
</evidence>
<keyword evidence="8" id="KW-0449">Lipoprotein</keyword>
<comment type="catalytic activity">
    <reaction evidence="7">
        <text>L-cysteinyl-[prolipoprotein] + a 1,2-diacyl-sn-glycero-3-phospho-(1'-sn-glycerol) = an S-1,2-diacyl-sn-glyceryl-L-cysteinyl-[prolipoprotein] + sn-glycerol 1-phosphate + H(+)</text>
        <dbReference type="Rhea" id="RHEA:56712"/>
        <dbReference type="Rhea" id="RHEA-COMP:14679"/>
        <dbReference type="Rhea" id="RHEA-COMP:14680"/>
        <dbReference type="ChEBI" id="CHEBI:15378"/>
        <dbReference type="ChEBI" id="CHEBI:29950"/>
        <dbReference type="ChEBI" id="CHEBI:57685"/>
        <dbReference type="ChEBI" id="CHEBI:64716"/>
        <dbReference type="ChEBI" id="CHEBI:140658"/>
        <dbReference type="EC" id="2.5.1.145"/>
    </reaction>
</comment>
<dbReference type="PANTHER" id="PTHR30589">
    <property type="entry name" value="PROLIPOPROTEIN DIACYLGLYCERYL TRANSFERASE"/>
    <property type="match status" value="1"/>
</dbReference>
<evidence type="ECO:0000256" key="1">
    <source>
        <dbReference type="ARBA" id="ARBA00007150"/>
    </source>
</evidence>
<dbReference type="UniPathway" id="UPA00664"/>
<comment type="function">
    <text evidence="7">Catalyzes the transfer of the diacylglyceryl group from phosphatidylglycerol to the sulfhydryl group of the N-terminal cysteine of a prolipoprotein, the first step in the formation of mature lipoproteins.</text>
</comment>
<dbReference type="NCBIfam" id="TIGR00544">
    <property type="entry name" value="lgt"/>
    <property type="match status" value="1"/>
</dbReference>
<organism evidence="8">
    <name type="scientific">uncultured Truepera sp</name>
    <dbReference type="NCBI Taxonomy" id="543023"/>
    <lineage>
        <taxon>Bacteria</taxon>
        <taxon>Thermotogati</taxon>
        <taxon>Deinococcota</taxon>
        <taxon>Deinococci</taxon>
        <taxon>Trueperales</taxon>
        <taxon>Trueperaceae</taxon>
        <taxon>Truepera</taxon>
        <taxon>environmental samples</taxon>
    </lineage>
</organism>
<keyword evidence="4 7" id="KW-0812">Transmembrane</keyword>